<comment type="similarity">
    <text evidence="2">Belongs to the mitochondrion-specific ribosomal protein mS33 family.</text>
</comment>
<dbReference type="PANTHER" id="PTHR13362">
    <property type="entry name" value="MITOCHONDRIAL RIBOSOMAL PROTEIN S33"/>
    <property type="match status" value="1"/>
</dbReference>
<dbReference type="EMBL" id="LLZZ01000118">
    <property type="protein sequence ID" value="KTB03917.1"/>
    <property type="molecule type" value="Genomic_DNA"/>
</dbReference>
<dbReference type="InterPro" id="IPR013219">
    <property type="entry name" value="Ribosomal_mS33"/>
</dbReference>
<reference evidence="8 9" key="1">
    <citation type="submission" date="2015-10" db="EMBL/GenBank/DDBJ databases">
        <title>Draft genomes sequences of Candida glabrata isolates 1A, 1B, 2A, 2B, 3A and 3B.</title>
        <authorList>
            <person name="Haavelsrud O.E."/>
            <person name="Gaustad P."/>
        </authorList>
    </citation>
    <scope>NUCLEOTIDE SEQUENCE [LARGE SCALE GENOMIC DNA]</scope>
    <source>
        <strain evidence="8">910700640</strain>
    </source>
</reference>
<evidence type="ECO:0000313" key="8">
    <source>
        <dbReference type="EMBL" id="KTB03917.1"/>
    </source>
</evidence>
<evidence type="ECO:0000313" key="9">
    <source>
        <dbReference type="Proteomes" id="UP000054886"/>
    </source>
</evidence>
<evidence type="ECO:0000256" key="4">
    <source>
        <dbReference type="ARBA" id="ARBA00023128"/>
    </source>
</evidence>
<feature type="compositionally biased region" description="Basic and acidic residues" evidence="7">
    <location>
        <begin position="96"/>
        <end position="107"/>
    </location>
</feature>
<keyword evidence="4" id="KW-0496">Mitochondrion</keyword>
<accession>A0A0W0D1A2</accession>
<gene>
    <name evidence="8" type="ORF">AO440_000259</name>
</gene>
<proteinExistence type="inferred from homology"/>
<feature type="compositionally biased region" description="Basic residues" evidence="7">
    <location>
        <begin position="82"/>
        <end position="95"/>
    </location>
</feature>
<dbReference type="GO" id="GO:0003735">
    <property type="term" value="F:structural constituent of ribosome"/>
    <property type="evidence" value="ECO:0007669"/>
    <property type="project" value="EnsemblFungi"/>
</dbReference>
<keyword evidence="3 8" id="KW-0689">Ribosomal protein</keyword>
<dbReference type="Proteomes" id="UP000054886">
    <property type="component" value="Unassembled WGS sequence"/>
</dbReference>
<dbReference type="AlphaFoldDB" id="A0A0W0D1A2"/>
<dbReference type="OMA" id="MKAQCQV"/>
<dbReference type="Pfam" id="PF08293">
    <property type="entry name" value="MRP-S33"/>
    <property type="match status" value="1"/>
</dbReference>
<dbReference type="GO" id="GO:0005763">
    <property type="term" value="C:mitochondrial small ribosomal subunit"/>
    <property type="evidence" value="ECO:0007669"/>
    <property type="project" value="EnsemblFungi"/>
</dbReference>
<evidence type="ECO:0000256" key="6">
    <source>
        <dbReference type="ARBA" id="ARBA00035132"/>
    </source>
</evidence>
<dbReference type="VEuPathDB" id="FungiDB:GW608_B02101"/>
<evidence type="ECO:0000256" key="3">
    <source>
        <dbReference type="ARBA" id="ARBA00022980"/>
    </source>
</evidence>
<dbReference type="VEuPathDB" id="FungiDB:B1J91_B02255g"/>
<organism evidence="8 9">
    <name type="scientific">Candida glabrata</name>
    <name type="common">Yeast</name>
    <name type="synonym">Torulopsis glabrata</name>
    <dbReference type="NCBI Taxonomy" id="5478"/>
    <lineage>
        <taxon>Eukaryota</taxon>
        <taxon>Fungi</taxon>
        <taxon>Dikarya</taxon>
        <taxon>Ascomycota</taxon>
        <taxon>Saccharomycotina</taxon>
        <taxon>Saccharomycetes</taxon>
        <taxon>Saccharomycetales</taxon>
        <taxon>Saccharomycetaceae</taxon>
        <taxon>Nakaseomyces</taxon>
    </lineage>
</organism>
<protein>
    <recommendedName>
        <fullName evidence="6">Small ribosomal subunit protein mS33</fullName>
    </recommendedName>
</protein>
<feature type="region of interest" description="Disordered" evidence="7">
    <location>
        <begin position="80"/>
        <end position="107"/>
    </location>
</feature>
<dbReference type="OrthoDB" id="2257454at2759"/>
<evidence type="ECO:0000256" key="2">
    <source>
        <dbReference type="ARBA" id="ARBA00008970"/>
    </source>
</evidence>
<dbReference type="VEuPathDB" id="FungiDB:GVI51_B02145"/>
<name>A0A0W0D1A2_CANGB</name>
<dbReference type="VEuPathDB" id="FungiDB:CAGL0B02255g"/>
<dbReference type="VEuPathDB" id="FungiDB:GWK60_B02101"/>
<dbReference type="PANTHER" id="PTHR13362:SF2">
    <property type="entry name" value="SMALL RIBOSOMAL SUBUNIT PROTEIN MS33"/>
    <property type="match status" value="1"/>
</dbReference>
<sequence length="107" mass="11953">MSIPKSRLLAVAELSAKIFDQGFNPSGARTGAKILSQRLKGPAVSSYYGNPDFVKFRTIRKLYSDIPMSDPEEDYRLMMVSARKRRGKGAPKKTKKSEAGEKSKKKK</sequence>
<evidence type="ECO:0000256" key="7">
    <source>
        <dbReference type="SAM" id="MobiDB-lite"/>
    </source>
</evidence>
<keyword evidence="5" id="KW-0687">Ribonucleoprotein</keyword>
<dbReference type="PhylomeDB" id="A0A0W0D1A2"/>
<comment type="subcellular location">
    <subcellularLocation>
        <location evidence="1">Mitochondrion</location>
    </subcellularLocation>
</comment>
<evidence type="ECO:0000256" key="5">
    <source>
        <dbReference type="ARBA" id="ARBA00023274"/>
    </source>
</evidence>
<comment type="caution">
    <text evidence="8">The sequence shown here is derived from an EMBL/GenBank/DDBJ whole genome shotgun (WGS) entry which is preliminary data.</text>
</comment>
<evidence type="ECO:0000256" key="1">
    <source>
        <dbReference type="ARBA" id="ARBA00004173"/>
    </source>
</evidence>